<keyword evidence="7" id="KW-0560">Oxidoreductase</keyword>
<dbReference type="Gene3D" id="3.50.50.60">
    <property type="entry name" value="FAD/NAD(P)-binding domain"/>
    <property type="match status" value="1"/>
</dbReference>
<name>A0A9W4KMW8_9EURO</name>
<evidence type="ECO:0008006" key="10">
    <source>
        <dbReference type="Google" id="ProtNLM"/>
    </source>
</evidence>
<accession>A0A9W4KMW8</accession>
<evidence type="ECO:0000256" key="4">
    <source>
        <dbReference type="ARBA" id="ARBA00022630"/>
    </source>
</evidence>
<evidence type="ECO:0000256" key="6">
    <source>
        <dbReference type="ARBA" id="ARBA00022857"/>
    </source>
</evidence>
<comment type="similarity">
    <text evidence="3">Belongs to the FAD-binding monooxygenase family.</text>
</comment>
<keyword evidence="5" id="KW-0274">FAD</keyword>
<dbReference type="SUPFAM" id="SSF51905">
    <property type="entry name" value="FAD/NAD(P)-binding domain"/>
    <property type="match status" value="1"/>
</dbReference>
<evidence type="ECO:0000256" key="5">
    <source>
        <dbReference type="ARBA" id="ARBA00022827"/>
    </source>
</evidence>
<dbReference type="AlphaFoldDB" id="A0A9W4KMW8"/>
<keyword evidence="4" id="KW-0285">Flavoprotein</keyword>
<dbReference type="InterPro" id="IPR050775">
    <property type="entry name" value="FAD-binding_Monooxygenases"/>
</dbReference>
<evidence type="ECO:0000256" key="1">
    <source>
        <dbReference type="ARBA" id="ARBA00001974"/>
    </source>
</evidence>
<dbReference type="EMBL" id="CAJVRC010000888">
    <property type="protein sequence ID" value="CAG8906573.1"/>
    <property type="molecule type" value="Genomic_DNA"/>
</dbReference>
<dbReference type="PANTHER" id="PTHR43098:SF2">
    <property type="entry name" value="FAD-BINDING MONOOXYGENASE AUSB-RELATED"/>
    <property type="match status" value="1"/>
</dbReference>
<comment type="pathway">
    <text evidence="2">Secondary metabolite biosynthesis; terpenoid biosynthesis.</text>
</comment>
<dbReference type="InterPro" id="IPR036188">
    <property type="entry name" value="FAD/NAD-bd_sf"/>
</dbReference>
<dbReference type="OrthoDB" id="66881at2759"/>
<keyword evidence="9" id="KW-1185">Reference proteome</keyword>
<reference evidence="8" key="1">
    <citation type="submission" date="2021-07" db="EMBL/GenBank/DDBJ databases">
        <authorList>
            <person name="Branca A.L. A."/>
        </authorList>
    </citation>
    <scope>NUCLEOTIDE SEQUENCE</scope>
</reference>
<comment type="caution">
    <text evidence="8">The sequence shown here is derived from an EMBL/GenBank/DDBJ whole genome shotgun (WGS) entry which is preliminary data.</text>
</comment>
<organism evidence="8 9">
    <name type="scientific">Penicillium egyptiacum</name>
    <dbReference type="NCBI Taxonomy" id="1303716"/>
    <lineage>
        <taxon>Eukaryota</taxon>
        <taxon>Fungi</taxon>
        <taxon>Dikarya</taxon>
        <taxon>Ascomycota</taxon>
        <taxon>Pezizomycotina</taxon>
        <taxon>Eurotiomycetes</taxon>
        <taxon>Eurotiomycetidae</taxon>
        <taxon>Eurotiales</taxon>
        <taxon>Aspergillaceae</taxon>
        <taxon>Penicillium</taxon>
    </lineage>
</organism>
<dbReference type="GO" id="GO:0016491">
    <property type="term" value="F:oxidoreductase activity"/>
    <property type="evidence" value="ECO:0007669"/>
    <property type="project" value="UniProtKB-KW"/>
</dbReference>
<dbReference type="Proteomes" id="UP001154252">
    <property type="component" value="Unassembled WGS sequence"/>
</dbReference>
<evidence type="ECO:0000256" key="3">
    <source>
        <dbReference type="ARBA" id="ARBA00010139"/>
    </source>
</evidence>
<evidence type="ECO:0000313" key="9">
    <source>
        <dbReference type="Proteomes" id="UP001154252"/>
    </source>
</evidence>
<keyword evidence="6" id="KW-0521">NADP</keyword>
<gene>
    <name evidence="8" type="ORF">PEGY_LOCUS8568</name>
</gene>
<evidence type="ECO:0000313" key="8">
    <source>
        <dbReference type="EMBL" id="CAG8906573.1"/>
    </source>
</evidence>
<proteinExistence type="inferred from homology"/>
<dbReference type="PANTHER" id="PTHR43098">
    <property type="entry name" value="L-ORNITHINE N(5)-MONOOXYGENASE-RELATED"/>
    <property type="match status" value="1"/>
</dbReference>
<comment type="cofactor">
    <cofactor evidence="1">
        <name>FAD</name>
        <dbReference type="ChEBI" id="CHEBI:57692"/>
    </cofactor>
</comment>
<protein>
    <recommendedName>
        <fullName evidence="10">Monooxygenase</fullName>
    </recommendedName>
</protein>
<evidence type="ECO:0000256" key="7">
    <source>
        <dbReference type="ARBA" id="ARBA00023002"/>
    </source>
</evidence>
<sequence>MVEAGIRPEGIRIVDRAGGFGDPSLVKLKDKRVAIIGTGAASVQIVPQLARWCKHVYVIQRTPAAVDDRHQRKTDKGSFHKEAAGFKGWQRERMRNFHEHFTLGEHPAVNLVDDGWTRAPGLVGLTGNPYGPKLPEQVPAYNANLVEIDTPRQNRVRARVDQQVRDPATAEKSKPWYPSWCKRSLFHDDYLQTFNKIM</sequence>
<evidence type="ECO:0000256" key="2">
    <source>
        <dbReference type="ARBA" id="ARBA00004721"/>
    </source>
</evidence>